<reference evidence="3" key="1">
    <citation type="journal article" date="2013" name="Genome Announc.">
        <title>Draft genome sequence of the ascomycete Phaeoacremonium aleophilum strain UCR-PA7, a causal agent of the esca disease complex in grapevines.</title>
        <authorList>
            <person name="Blanco-Ulate B."/>
            <person name="Rolshausen P."/>
            <person name="Cantu D."/>
        </authorList>
    </citation>
    <scope>NUCLEOTIDE SEQUENCE [LARGE SCALE GENOMIC DNA]</scope>
    <source>
        <strain evidence="3">UCR-PA7</strain>
    </source>
</reference>
<evidence type="ECO:0000313" key="2">
    <source>
        <dbReference type="EMBL" id="EOO01008.1"/>
    </source>
</evidence>
<name>R8BNM4_PHAM7</name>
<feature type="region of interest" description="Disordered" evidence="1">
    <location>
        <begin position="1"/>
        <end position="40"/>
    </location>
</feature>
<feature type="compositionally biased region" description="Basic and acidic residues" evidence="1">
    <location>
        <begin position="281"/>
        <end position="300"/>
    </location>
</feature>
<accession>R8BNM4</accession>
<dbReference type="EMBL" id="KB933059">
    <property type="protein sequence ID" value="EOO01008.1"/>
    <property type="molecule type" value="Genomic_DNA"/>
</dbReference>
<keyword evidence="3" id="KW-1185">Reference proteome</keyword>
<feature type="compositionally biased region" description="Low complexity" evidence="1">
    <location>
        <begin position="8"/>
        <end position="20"/>
    </location>
</feature>
<organism evidence="2 3">
    <name type="scientific">Phaeoacremonium minimum (strain UCR-PA7)</name>
    <name type="common">Esca disease fungus</name>
    <name type="synonym">Togninia minima</name>
    <dbReference type="NCBI Taxonomy" id="1286976"/>
    <lineage>
        <taxon>Eukaryota</taxon>
        <taxon>Fungi</taxon>
        <taxon>Dikarya</taxon>
        <taxon>Ascomycota</taxon>
        <taxon>Pezizomycotina</taxon>
        <taxon>Sordariomycetes</taxon>
        <taxon>Sordariomycetidae</taxon>
        <taxon>Togniniales</taxon>
        <taxon>Togniniaceae</taxon>
        <taxon>Phaeoacremonium</taxon>
    </lineage>
</organism>
<dbReference type="HOGENOM" id="CLU_769834_0_0_1"/>
<evidence type="ECO:0000313" key="3">
    <source>
        <dbReference type="Proteomes" id="UP000014074"/>
    </source>
</evidence>
<proteinExistence type="predicted"/>
<protein>
    <submittedName>
        <fullName evidence="2">Uncharacterized protein</fullName>
    </submittedName>
</protein>
<dbReference type="GeneID" id="19323850"/>
<gene>
    <name evidence="2" type="ORF">UCRPA7_3497</name>
</gene>
<evidence type="ECO:0000256" key="1">
    <source>
        <dbReference type="SAM" id="MobiDB-lite"/>
    </source>
</evidence>
<sequence length="360" mass="39006">MNYFRNTAAGSANNSVAAAGAPPPSPPGGDGDKRQPPSSRAMGTYVVVGDSDDEAAAAPQQVAHTCDRCGDACGRTGKLACQPRVRGKGCAPCAKAKRTCNMMEKEYAQSPRLRRADETMRALVESGEHVPVPAKSGRGGNMATITHTLSVAIQDWQRARTEAQAQVQQAELLQAMNMGDPGASNDVALTLPPSTPGSGRRGANAAEHQVQAMGQMLQFGFNRMNGLHQVRHQETLAAMRESCNAVQALANSVAARPQLPATEERRLLDVPGSGNRGRHSGRSERYDDHRGSRSGRDSGHRSRYHSSRSERYHERDERSLSPSEEARRRRRELERRRDARRLGGGSSTPPSVEELTDSPR</sequence>
<dbReference type="RefSeq" id="XP_007914366.1">
    <property type="nucleotide sequence ID" value="XM_007916175.1"/>
</dbReference>
<feature type="compositionally biased region" description="Basic and acidic residues" evidence="1">
    <location>
        <begin position="307"/>
        <end position="341"/>
    </location>
</feature>
<dbReference type="KEGG" id="tmn:UCRPA7_3497"/>
<dbReference type="AlphaFoldDB" id="R8BNM4"/>
<feature type="region of interest" description="Disordered" evidence="1">
    <location>
        <begin position="260"/>
        <end position="360"/>
    </location>
</feature>
<dbReference type="Proteomes" id="UP000014074">
    <property type="component" value="Unassembled WGS sequence"/>
</dbReference>